<reference evidence="3 4" key="1">
    <citation type="journal article" date="2014" name="Nat. Commun.">
        <title>Physiological and genomic features of highly alkaliphilic hydrogen-utilizing Betaproteobacteria from a continental serpentinizing site.</title>
        <authorList>
            <person name="Suzuki S."/>
            <person name="Kuenen J.G."/>
            <person name="Schipper K."/>
            <person name="van der Velde S."/>
            <person name="Ishii S."/>
            <person name="Wu A."/>
            <person name="Sorokin D.Y."/>
            <person name="Tenney A."/>
            <person name="Meng X.Y."/>
            <person name="Morrill P.L."/>
            <person name="Kamagata Y."/>
            <person name="Muyzer G."/>
            <person name="Nealson K.H."/>
        </authorList>
    </citation>
    <scope>NUCLEOTIDE SEQUENCE [LARGE SCALE GENOMIC DNA]</scope>
    <source>
        <strain evidence="3 4">A1</strain>
    </source>
</reference>
<dbReference type="OrthoDB" id="9806052at2"/>
<dbReference type="GO" id="GO:0003677">
    <property type="term" value="F:DNA binding"/>
    <property type="evidence" value="ECO:0007669"/>
    <property type="project" value="InterPro"/>
</dbReference>
<evidence type="ECO:0000313" key="3">
    <source>
        <dbReference type="EMBL" id="BAO81601.1"/>
    </source>
</evidence>
<dbReference type="InterPro" id="IPR003735">
    <property type="entry name" value="Metal_Tscrpt_repr"/>
</dbReference>
<sequence length="121" mass="13186">MSKSTTKSASKAALPAPATLPTAPPADLIPAPTEPISAHRAQHQRVISNRLRRIEGQVRALVHMIDEGRPCEDIAQQMAAARKALDKAFYRMMACSMMEAVGGSDAENDLERSTRILEKYA</sequence>
<evidence type="ECO:0000256" key="2">
    <source>
        <dbReference type="SAM" id="MobiDB-lite"/>
    </source>
</evidence>
<protein>
    <submittedName>
        <fullName evidence="3">Uncharacterized protein conserved in bacteria</fullName>
    </submittedName>
</protein>
<dbReference type="Proteomes" id="UP000067461">
    <property type="component" value="Chromosome"/>
</dbReference>
<dbReference type="KEGG" id="cbaa:SRAA_1747"/>
<evidence type="ECO:0000313" key="4">
    <source>
        <dbReference type="Proteomes" id="UP000067461"/>
    </source>
</evidence>
<dbReference type="PANTHER" id="PTHR33677:SF5">
    <property type="entry name" value="TRANSCRIPTIONAL REPRESSOR FRMR"/>
    <property type="match status" value="1"/>
</dbReference>
<dbReference type="PANTHER" id="PTHR33677">
    <property type="entry name" value="TRANSCRIPTIONAL REPRESSOR FRMR-RELATED"/>
    <property type="match status" value="1"/>
</dbReference>
<dbReference type="STRING" id="1458425.SRAA_1747"/>
<feature type="compositionally biased region" description="Low complexity" evidence="2">
    <location>
        <begin position="1"/>
        <end position="31"/>
    </location>
</feature>
<evidence type="ECO:0000256" key="1">
    <source>
        <dbReference type="ARBA" id="ARBA00005260"/>
    </source>
</evidence>
<accession>A0A060NHX3</accession>
<dbReference type="RefSeq" id="WP_082039995.1">
    <property type="nucleotide sequence ID" value="NZ_AP014568.1"/>
</dbReference>
<feature type="region of interest" description="Disordered" evidence="2">
    <location>
        <begin position="1"/>
        <end position="40"/>
    </location>
</feature>
<gene>
    <name evidence="3" type="ORF">SRAA_1747</name>
</gene>
<organism evidence="3 4">
    <name type="scientific">Serpentinimonas raichei</name>
    <dbReference type="NCBI Taxonomy" id="1458425"/>
    <lineage>
        <taxon>Bacteria</taxon>
        <taxon>Pseudomonadati</taxon>
        <taxon>Pseudomonadota</taxon>
        <taxon>Betaproteobacteria</taxon>
        <taxon>Burkholderiales</taxon>
        <taxon>Comamonadaceae</taxon>
        <taxon>Serpentinimonas</taxon>
    </lineage>
</organism>
<dbReference type="AlphaFoldDB" id="A0A060NHX3"/>
<dbReference type="InterPro" id="IPR038390">
    <property type="entry name" value="Metal_Tscrpt_repr_sf"/>
</dbReference>
<dbReference type="Pfam" id="PF02583">
    <property type="entry name" value="Trns_repr_metal"/>
    <property type="match status" value="1"/>
</dbReference>
<name>A0A060NHX3_9BURK</name>
<dbReference type="EMBL" id="AP014568">
    <property type="protein sequence ID" value="BAO81601.1"/>
    <property type="molecule type" value="Genomic_DNA"/>
</dbReference>
<comment type="similarity">
    <text evidence="1">Belongs to the FrmR/RcnR family.</text>
</comment>
<dbReference type="Gene3D" id="1.20.58.1000">
    <property type="entry name" value="Metal-sensitive repressor, helix protomer"/>
    <property type="match status" value="1"/>
</dbReference>
<proteinExistence type="inferred from homology"/>
<dbReference type="GO" id="GO:0046872">
    <property type="term" value="F:metal ion binding"/>
    <property type="evidence" value="ECO:0007669"/>
    <property type="project" value="InterPro"/>
</dbReference>
<dbReference type="HOGENOM" id="CLU_130332_1_2_4"/>
<dbReference type="GO" id="GO:0045892">
    <property type="term" value="P:negative regulation of DNA-templated transcription"/>
    <property type="evidence" value="ECO:0007669"/>
    <property type="project" value="UniProtKB-ARBA"/>
</dbReference>
<keyword evidence="4" id="KW-1185">Reference proteome</keyword>